<feature type="transmembrane region" description="Helical" evidence="5">
    <location>
        <begin position="107"/>
        <end position="127"/>
    </location>
</feature>
<feature type="domain" description="O-antigen ligase-related" evidence="6">
    <location>
        <begin position="139"/>
        <end position="271"/>
    </location>
</feature>
<organism evidence="7 8">
    <name type="scientific">Allomeiothermus silvanus (strain ATCC 700542 / DSM 9946 / NBRC 106475 / NCIMB 13440 / VI-R2)</name>
    <name type="common">Thermus silvanus</name>
    <dbReference type="NCBI Taxonomy" id="526227"/>
    <lineage>
        <taxon>Bacteria</taxon>
        <taxon>Thermotogati</taxon>
        <taxon>Deinococcota</taxon>
        <taxon>Deinococci</taxon>
        <taxon>Thermales</taxon>
        <taxon>Thermaceae</taxon>
        <taxon>Allomeiothermus</taxon>
    </lineage>
</organism>
<evidence type="ECO:0000256" key="5">
    <source>
        <dbReference type="SAM" id="Phobius"/>
    </source>
</evidence>
<dbReference type="GO" id="GO:0016020">
    <property type="term" value="C:membrane"/>
    <property type="evidence" value="ECO:0007669"/>
    <property type="project" value="UniProtKB-SubCell"/>
</dbReference>
<feature type="transmembrane region" description="Helical" evidence="5">
    <location>
        <begin position="134"/>
        <end position="164"/>
    </location>
</feature>
<dbReference type="OrthoDB" id="848485at2"/>
<feature type="transmembrane region" description="Helical" evidence="5">
    <location>
        <begin position="36"/>
        <end position="55"/>
    </location>
</feature>
<dbReference type="PANTHER" id="PTHR37422:SF13">
    <property type="entry name" value="LIPOPOLYSACCHARIDE BIOSYNTHESIS PROTEIN PA4999-RELATED"/>
    <property type="match status" value="1"/>
</dbReference>
<accession>D7BC90</accession>
<dbReference type="EMBL" id="CP002042">
    <property type="protein sequence ID" value="ADH64587.1"/>
    <property type="molecule type" value="Genomic_DNA"/>
</dbReference>
<reference evidence="7 8" key="1">
    <citation type="journal article" date="2010" name="Stand. Genomic Sci.">
        <title>Complete genome sequence of Meiothermus silvanus type strain (VI-R2).</title>
        <authorList>
            <person name="Sikorski J."/>
            <person name="Tindall B.J."/>
            <person name="Lowry S."/>
            <person name="Lucas S."/>
            <person name="Nolan M."/>
            <person name="Copeland A."/>
            <person name="Glavina Del Rio T."/>
            <person name="Tice H."/>
            <person name="Cheng J.F."/>
            <person name="Han C."/>
            <person name="Pitluck S."/>
            <person name="Liolios K."/>
            <person name="Ivanova N."/>
            <person name="Mavromatis K."/>
            <person name="Mikhailova N."/>
            <person name="Pati A."/>
            <person name="Goodwin L."/>
            <person name="Chen A."/>
            <person name="Palaniappan K."/>
            <person name="Land M."/>
            <person name="Hauser L."/>
            <person name="Chang Y.J."/>
            <person name="Jeffries C.D."/>
            <person name="Rohde M."/>
            <person name="Goker M."/>
            <person name="Woyke T."/>
            <person name="Bristow J."/>
            <person name="Eisen J.A."/>
            <person name="Markowitz V."/>
            <person name="Hugenholtz P."/>
            <person name="Kyrpides N.C."/>
            <person name="Klenk H.P."/>
            <person name="Lapidus A."/>
        </authorList>
    </citation>
    <scope>NUCLEOTIDE SEQUENCE [LARGE SCALE GENOMIC DNA]</scope>
    <source>
        <strain evidence="8">ATCC 700542 / DSM 9946 / VI-R2</strain>
    </source>
</reference>
<feature type="transmembrane region" description="Helical" evidence="5">
    <location>
        <begin position="12"/>
        <end position="30"/>
    </location>
</feature>
<dbReference type="KEGG" id="msv:Mesil_2741"/>
<keyword evidence="4 5" id="KW-0472">Membrane</keyword>
<proteinExistence type="predicted"/>
<keyword evidence="8" id="KW-1185">Reference proteome</keyword>
<gene>
    <name evidence="7" type="ordered locus">Mesil_2741</name>
</gene>
<protein>
    <submittedName>
        <fullName evidence="7">O-antigen polymerase</fullName>
    </submittedName>
</protein>
<name>D7BC90_ALLS1</name>
<sequence>MFSIPAFRITLYQWLPLASFFLVAFVSSILSLASYGFNFLILNYLFALLPLYVGYHVCRTLRCSSGITALQVAAWFLLLVVAAKTIFSWQSIYEYLQNPYAHPELAWLYGGGPNLEATWLVMNAAFFRKSKMFWLYWAFAVVVSTLYASRIGILLALLLAIIQVVSARRFYTVFVLLVVALFSGILLYVINPHSIERFTQIGQEPGSSTRLKMWSGALAVLQQMPIAGYGAGNAIPAIERVTGSEFLEDNVHNYYLQVLLDFGPLGLLSWLWLVFWTMRRSRIFTAKDEIGTYLVLYFLGCFVQFRGAEPLFWFVMGLFLASRGRVNREIKNV</sequence>
<evidence type="ECO:0000313" key="8">
    <source>
        <dbReference type="Proteomes" id="UP000001916"/>
    </source>
</evidence>
<evidence type="ECO:0000259" key="6">
    <source>
        <dbReference type="Pfam" id="PF04932"/>
    </source>
</evidence>
<keyword evidence="2 5" id="KW-0812">Transmembrane</keyword>
<feature type="transmembrane region" description="Helical" evidence="5">
    <location>
        <begin position="254"/>
        <end position="275"/>
    </location>
</feature>
<dbReference type="Pfam" id="PF04932">
    <property type="entry name" value="Wzy_C"/>
    <property type="match status" value="1"/>
</dbReference>
<keyword evidence="3 5" id="KW-1133">Transmembrane helix</keyword>
<comment type="subcellular location">
    <subcellularLocation>
        <location evidence="1">Membrane</location>
        <topology evidence="1">Multi-pass membrane protein</topology>
    </subcellularLocation>
</comment>
<evidence type="ECO:0000256" key="4">
    <source>
        <dbReference type="ARBA" id="ARBA00023136"/>
    </source>
</evidence>
<dbReference type="AlphaFoldDB" id="D7BC90"/>
<dbReference type="Proteomes" id="UP000001916">
    <property type="component" value="Chromosome"/>
</dbReference>
<evidence type="ECO:0000256" key="2">
    <source>
        <dbReference type="ARBA" id="ARBA00022692"/>
    </source>
</evidence>
<feature type="transmembrane region" description="Helical" evidence="5">
    <location>
        <begin position="170"/>
        <end position="190"/>
    </location>
</feature>
<dbReference type="STRING" id="526227.Mesil_2741"/>
<dbReference type="HOGENOM" id="CLU_717399_0_0_0"/>
<evidence type="ECO:0000313" key="7">
    <source>
        <dbReference type="EMBL" id="ADH64587.1"/>
    </source>
</evidence>
<dbReference type="eggNOG" id="COG3307">
    <property type="taxonomic scope" value="Bacteria"/>
</dbReference>
<feature type="transmembrane region" description="Helical" evidence="5">
    <location>
        <begin position="295"/>
        <end position="321"/>
    </location>
</feature>
<dbReference type="InterPro" id="IPR051533">
    <property type="entry name" value="WaaL-like"/>
</dbReference>
<dbReference type="InterPro" id="IPR007016">
    <property type="entry name" value="O-antigen_ligase-rel_domated"/>
</dbReference>
<evidence type="ECO:0000256" key="3">
    <source>
        <dbReference type="ARBA" id="ARBA00022989"/>
    </source>
</evidence>
<feature type="transmembrane region" description="Helical" evidence="5">
    <location>
        <begin position="67"/>
        <end position="87"/>
    </location>
</feature>
<dbReference type="PANTHER" id="PTHR37422">
    <property type="entry name" value="TEICHURONIC ACID BIOSYNTHESIS PROTEIN TUAE"/>
    <property type="match status" value="1"/>
</dbReference>
<evidence type="ECO:0000256" key="1">
    <source>
        <dbReference type="ARBA" id="ARBA00004141"/>
    </source>
</evidence>